<dbReference type="EC" id="3.4.21.89" evidence="4 6"/>
<feature type="domain" description="Peptidase S26" evidence="7">
    <location>
        <begin position="27"/>
        <end position="182"/>
    </location>
</feature>
<evidence type="ECO:0000256" key="4">
    <source>
        <dbReference type="ARBA" id="ARBA00013208"/>
    </source>
</evidence>
<comment type="caution">
    <text evidence="8">The sequence shown here is derived from an EMBL/GenBank/DDBJ whole genome shotgun (WGS) entry which is preliminary data.</text>
</comment>
<comment type="subcellular location">
    <subcellularLocation>
        <location evidence="2">Cell membrane</location>
        <topology evidence="2">Single-pass type II membrane protein</topology>
    </subcellularLocation>
    <subcellularLocation>
        <location evidence="6">Membrane</location>
        <topology evidence="6">Single-pass type II membrane protein</topology>
    </subcellularLocation>
</comment>
<dbReference type="InterPro" id="IPR000223">
    <property type="entry name" value="Pept_S26A_signal_pept_1"/>
</dbReference>
<comment type="similarity">
    <text evidence="3 6">Belongs to the peptidase S26 family.</text>
</comment>
<evidence type="ECO:0000256" key="3">
    <source>
        <dbReference type="ARBA" id="ARBA00009370"/>
    </source>
</evidence>
<keyword evidence="9" id="KW-1185">Reference proteome</keyword>
<evidence type="ECO:0000259" key="7">
    <source>
        <dbReference type="Pfam" id="PF10502"/>
    </source>
</evidence>
<dbReference type="Proteomes" id="UP001597196">
    <property type="component" value="Unassembled WGS sequence"/>
</dbReference>
<comment type="catalytic activity">
    <reaction evidence="1 6">
        <text>Cleavage of hydrophobic, N-terminal signal or leader sequences from secreted and periplasmic proteins.</text>
        <dbReference type="EC" id="3.4.21.89"/>
    </reaction>
</comment>
<dbReference type="GO" id="GO:0009003">
    <property type="term" value="F:signal peptidase activity"/>
    <property type="evidence" value="ECO:0007669"/>
    <property type="project" value="UniProtKB-EC"/>
</dbReference>
<keyword evidence="6" id="KW-0472">Membrane</keyword>
<dbReference type="Pfam" id="PF10502">
    <property type="entry name" value="Peptidase_S26"/>
    <property type="match status" value="1"/>
</dbReference>
<dbReference type="InterPro" id="IPR019758">
    <property type="entry name" value="Pept_S26A_signal_pept_1_CS"/>
</dbReference>
<keyword evidence="6" id="KW-1133">Transmembrane helix</keyword>
<accession>A0ABW4CIJ5</accession>
<evidence type="ECO:0000313" key="9">
    <source>
        <dbReference type="Proteomes" id="UP001597196"/>
    </source>
</evidence>
<dbReference type="PANTHER" id="PTHR43390:SF1">
    <property type="entry name" value="CHLOROPLAST PROCESSING PEPTIDASE"/>
    <property type="match status" value="1"/>
</dbReference>
<evidence type="ECO:0000313" key="8">
    <source>
        <dbReference type="EMBL" id="MFD1429588.1"/>
    </source>
</evidence>
<dbReference type="RefSeq" id="WP_203626780.1">
    <property type="nucleotide sequence ID" value="NZ_BOLQ01000008.1"/>
</dbReference>
<dbReference type="PRINTS" id="PR00727">
    <property type="entry name" value="LEADERPTASE"/>
</dbReference>
<dbReference type="InterPro" id="IPR019757">
    <property type="entry name" value="Pept_S26A_signal_pept_1_Lys-AS"/>
</dbReference>
<dbReference type="NCBIfam" id="TIGR02227">
    <property type="entry name" value="sigpep_I_bact"/>
    <property type="match status" value="1"/>
</dbReference>
<name>A0ABW4CIJ5_9LACO</name>
<dbReference type="EMBL" id="JBHTOC010000006">
    <property type="protein sequence ID" value="MFD1429588.1"/>
    <property type="molecule type" value="Genomic_DNA"/>
</dbReference>
<keyword evidence="6" id="KW-0645">Protease</keyword>
<protein>
    <recommendedName>
        <fullName evidence="4 6">Signal peptidase I</fullName>
        <ecNumber evidence="4 6">3.4.21.89</ecNumber>
    </recommendedName>
</protein>
<proteinExistence type="inferred from homology"/>
<dbReference type="CDD" id="cd06530">
    <property type="entry name" value="S26_SPase_I"/>
    <property type="match status" value="1"/>
</dbReference>
<evidence type="ECO:0000256" key="6">
    <source>
        <dbReference type="RuleBase" id="RU362042"/>
    </source>
</evidence>
<dbReference type="InterPro" id="IPR036286">
    <property type="entry name" value="LexA/Signal_pep-like_sf"/>
</dbReference>
<keyword evidence="5 6" id="KW-0378">Hydrolase</keyword>
<dbReference type="PANTHER" id="PTHR43390">
    <property type="entry name" value="SIGNAL PEPTIDASE I"/>
    <property type="match status" value="1"/>
</dbReference>
<evidence type="ECO:0000256" key="1">
    <source>
        <dbReference type="ARBA" id="ARBA00000677"/>
    </source>
</evidence>
<dbReference type="PROSITE" id="PS00760">
    <property type="entry name" value="SPASE_I_2"/>
    <property type="match status" value="1"/>
</dbReference>
<evidence type="ECO:0000256" key="2">
    <source>
        <dbReference type="ARBA" id="ARBA00004401"/>
    </source>
</evidence>
<dbReference type="Gene3D" id="2.10.109.10">
    <property type="entry name" value="Umud Fragment, subunit A"/>
    <property type="match status" value="1"/>
</dbReference>
<dbReference type="InterPro" id="IPR019533">
    <property type="entry name" value="Peptidase_S26"/>
</dbReference>
<sequence>MAKSKLRGLTWLLGGLIALTMLFDLGFRLDYTNGTSMSPTLHDGQILVVARQRTVDALHLGYHRKDIVVIKNERALPGAAPGTLLVKRLIGMPGDLVGISRRVVYINAEPLSEPYVYYHMNNLKYPYDAVPNGGAQFSSAHFLHSNFLTKNSYFVLGDNRPSSADSRWFGPIKKRQLQGKVLWATPLNYHFWPSRLLGELIAYFPVMGMLLIVGLNWLRYLRAQRTARDMFHVKP</sequence>
<keyword evidence="6" id="KW-0812">Transmembrane</keyword>
<dbReference type="SUPFAM" id="SSF51306">
    <property type="entry name" value="LexA/Signal peptidase"/>
    <property type="match status" value="1"/>
</dbReference>
<gene>
    <name evidence="8" type="primary">lepB</name>
    <name evidence="8" type="ORF">ACFQ4P_04925</name>
</gene>
<organism evidence="8 9">
    <name type="scientific">Lacticaseibacillus mingshuiensis</name>
    <dbReference type="NCBI Taxonomy" id="2799574"/>
    <lineage>
        <taxon>Bacteria</taxon>
        <taxon>Bacillati</taxon>
        <taxon>Bacillota</taxon>
        <taxon>Bacilli</taxon>
        <taxon>Lactobacillales</taxon>
        <taxon>Lactobacillaceae</taxon>
        <taxon>Lacticaseibacillus</taxon>
    </lineage>
</organism>
<dbReference type="PROSITE" id="PS00761">
    <property type="entry name" value="SPASE_I_3"/>
    <property type="match status" value="1"/>
</dbReference>
<feature type="transmembrane region" description="Helical" evidence="6">
    <location>
        <begin position="200"/>
        <end position="218"/>
    </location>
</feature>
<evidence type="ECO:0000256" key="5">
    <source>
        <dbReference type="ARBA" id="ARBA00022801"/>
    </source>
</evidence>
<reference evidence="9" key="1">
    <citation type="journal article" date="2019" name="Int. J. Syst. Evol. Microbiol.">
        <title>The Global Catalogue of Microorganisms (GCM) 10K type strain sequencing project: providing services to taxonomists for standard genome sequencing and annotation.</title>
        <authorList>
            <consortium name="The Broad Institute Genomics Platform"/>
            <consortium name="The Broad Institute Genome Sequencing Center for Infectious Disease"/>
            <person name="Wu L."/>
            <person name="Ma J."/>
        </authorList>
    </citation>
    <scope>NUCLEOTIDE SEQUENCE [LARGE SCALE GENOMIC DNA]</scope>
    <source>
        <strain evidence="9">CCM 8980</strain>
    </source>
</reference>